<dbReference type="PANTHER" id="PTHR30146:SF153">
    <property type="entry name" value="LACTOSE OPERON REPRESSOR"/>
    <property type="match status" value="1"/>
</dbReference>
<sequence length="343" mass="36571">MSRGGRRSSQAVTIQTVAERAGVSMMTVSNVLNNRRNVREQTREAVLEAVRELGYKPNLAARSLASAAAVRIGLLCGMGESGFLSSVLVGAVDESSERGAQLIIRRYTGHDVDAMLELVDELAQLGAGAMIAPPPFCEALSRRDLPIPMVGICSGDELSSTPTVRIDDRAAAKAMTAYLVSLGHRRIGFIRMDPALHAGRTRYEGYCEALAEAGIAIDQSIVAQGSYTFDSGLVAAQQLLSLPQRPTAIFAGNDDMAAAVVSLAHRMGMDIPGELSVAGFDDGPVAVKIWPRLTTIRQPVSAMSAEAMRHAVEIAQGAREADQEATYFDFELVIRDSTAPPKA</sequence>
<proteinExistence type="predicted"/>
<protein>
    <submittedName>
        <fullName evidence="5">LacI family DNA-binding transcriptional regulator</fullName>
    </submittedName>
</protein>
<reference evidence="5 6" key="1">
    <citation type="submission" date="2020-08" db="EMBL/GenBank/DDBJ databases">
        <title>The genome sequence of type strain Novosphingobium flavum NBRC 111647.</title>
        <authorList>
            <person name="Liu Y."/>
        </authorList>
    </citation>
    <scope>NUCLEOTIDE SEQUENCE [LARGE SCALE GENOMIC DNA]</scope>
    <source>
        <strain evidence="5 6">NBRC 111647</strain>
    </source>
</reference>
<dbReference type="PROSITE" id="PS50932">
    <property type="entry name" value="HTH_LACI_2"/>
    <property type="match status" value="1"/>
</dbReference>
<evidence type="ECO:0000313" key="6">
    <source>
        <dbReference type="Proteomes" id="UP000566813"/>
    </source>
</evidence>
<gene>
    <name evidence="5" type="ORF">H7F51_07735</name>
</gene>
<evidence type="ECO:0000313" key="5">
    <source>
        <dbReference type="EMBL" id="MBC2665408.1"/>
    </source>
</evidence>
<evidence type="ECO:0000259" key="4">
    <source>
        <dbReference type="PROSITE" id="PS50932"/>
    </source>
</evidence>
<organism evidence="5 6">
    <name type="scientific">Novosphingobium flavum</name>
    <dbReference type="NCBI Taxonomy" id="1778672"/>
    <lineage>
        <taxon>Bacteria</taxon>
        <taxon>Pseudomonadati</taxon>
        <taxon>Pseudomonadota</taxon>
        <taxon>Alphaproteobacteria</taxon>
        <taxon>Sphingomonadales</taxon>
        <taxon>Sphingomonadaceae</taxon>
        <taxon>Novosphingobium</taxon>
    </lineage>
</organism>
<evidence type="ECO:0000256" key="2">
    <source>
        <dbReference type="ARBA" id="ARBA00023125"/>
    </source>
</evidence>
<dbReference type="EMBL" id="JACLAW010000005">
    <property type="protein sequence ID" value="MBC2665408.1"/>
    <property type="molecule type" value="Genomic_DNA"/>
</dbReference>
<dbReference type="SUPFAM" id="SSF53822">
    <property type="entry name" value="Periplasmic binding protein-like I"/>
    <property type="match status" value="1"/>
</dbReference>
<evidence type="ECO:0000256" key="3">
    <source>
        <dbReference type="ARBA" id="ARBA00023163"/>
    </source>
</evidence>
<dbReference type="InterPro" id="IPR028082">
    <property type="entry name" value="Peripla_BP_I"/>
</dbReference>
<dbReference type="InterPro" id="IPR046335">
    <property type="entry name" value="LacI/GalR-like_sensor"/>
</dbReference>
<dbReference type="SUPFAM" id="SSF47413">
    <property type="entry name" value="lambda repressor-like DNA-binding domains"/>
    <property type="match status" value="1"/>
</dbReference>
<evidence type="ECO:0000256" key="1">
    <source>
        <dbReference type="ARBA" id="ARBA00023015"/>
    </source>
</evidence>
<feature type="domain" description="HTH lacI-type" evidence="4">
    <location>
        <begin position="12"/>
        <end position="66"/>
    </location>
</feature>
<dbReference type="GO" id="GO:0000976">
    <property type="term" value="F:transcription cis-regulatory region binding"/>
    <property type="evidence" value="ECO:0007669"/>
    <property type="project" value="TreeGrafter"/>
</dbReference>
<dbReference type="Pfam" id="PF00356">
    <property type="entry name" value="LacI"/>
    <property type="match status" value="1"/>
</dbReference>
<dbReference type="CDD" id="cd01545">
    <property type="entry name" value="PBP1_SalR"/>
    <property type="match status" value="1"/>
</dbReference>
<dbReference type="InterPro" id="IPR010982">
    <property type="entry name" value="Lambda_DNA-bd_dom_sf"/>
</dbReference>
<keyword evidence="6" id="KW-1185">Reference proteome</keyword>
<dbReference type="AlphaFoldDB" id="A0A7X1FR46"/>
<dbReference type="Gene3D" id="1.10.260.40">
    <property type="entry name" value="lambda repressor-like DNA-binding domains"/>
    <property type="match status" value="1"/>
</dbReference>
<dbReference type="Pfam" id="PF13377">
    <property type="entry name" value="Peripla_BP_3"/>
    <property type="match status" value="1"/>
</dbReference>
<dbReference type="RefSeq" id="WP_185663671.1">
    <property type="nucleotide sequence ID" value="NZ_JACLAW010000005.1"/>
</dbReference>
<comment type="caution">
    <text evidence="5">The sequence shown here is derived from an EMBL/GenBank/DDBJ whole genome shotgun (WGS) entry which is preliminary data.</text>
</comment>
<dbReference type="InterPro" id="IPR000843">
    <property type="entry name" value="HTH_LacI"/>
</dbReference>
<name>A0A7X1FR46_9SPHN</name>
<dbReference type="SMART" id="SM00354">
    <property type="entry name" value="HTH_LACI"/>
    <property type="match status" value="1"/>
</dbReference>
<dbReference type="Gene3D" id="3.40.50.2300">
    <property type="match status" value="2"/>
</dbReference>
<keyword evidence="1" id="KW-0805">Transcription regulation</keyword>
<dbReference type="Proteomes" id="UP000566813">
    <property type="component" value="Unassembled WGS sequence"/>
</dbReference>
<keyword evidence="2 5" id="KW-0238">DNA-binding</keyword>
<dbReference type="CDD" id="cd01392">
    <property type="entry name" value="HTH_LacI"/>
    <property type="match status" value="1"/>
</dbReference>
<accession>A0A7X1FR46</accession>
<dbReference type="PANTHER" id="PTHR30146">
    <property type="entry name" value="LACI-RELATED TRANSCRIPTIONAL REPRESSOR"/>
    <property type="match status" value="1"/>
</dbReference>
<keyword evidence="3" id="KW-0804">Transcription</keyword>
<dbReference type="GO" id="GO:0003700">
    <property type="term" value="F:DNA-binding transcription factor activity"/>
    <property type="evidence" value="ECO:0007669"/>
    <property type="project" value="TreeGrafter"/>
</dbReference>